<proteinExistence type="predicted"/>
<keyword evidence="18" id="KW-1185">Reference proteome</keyword>
<dbReference type="EMBL" id="CP049742">
    <property type="protein sequence ID" value="QPC46426.1"/>
    <property type="molecule type" value="Genomic_DNA"/>
</dbReference>
<dbReference type="InterPro" id="IPR005467">
    <property type="entry name" value="His_kinase_dom"/>
</dbReference>
<dbReference type="Pfam" id="PF02518">
    <property type="entry name" value="HATPase_c"/>
    <property type="match status" value="1"/>
</dbReference>
<sequence length="721" mass="83627">MKKLVAPILFSLLISIITISTVTLWENISLVWKNDYSESDVFQENVNHFIDELISSTLTIPDKDLLVENFSPSQEQIREYRYRYGDLNAQLANVKEQYENQIAIATEEKEEDTKQLLVEERDKKLKAIKENFSSDDVVIEKMKNELSLEIDKITKEKEYRRKDLLNQYPYFIYEFKEIDTGRVFSNGTKSGELYYQKLYGSTKNTTYPLLLVNPNDYYWMEWAQNENDYYNLENTRKFEGSISISHSMMKDNLLPYYEEFRQSKTYFILLSITLFTSIIALLILVKKFGRHELLYPIKTSGVFNKLDVKFLIFWLFAYLFFFNAFYPLELLWLTPRSISEKVLYSSLGLFFALPIFRNIVEDTKHNFDRKVKDTYVYTLFYSLRSLPLWSLVEIKVFIVLFVFTCWGFGTALLLAQSYGGEAFVVYLLCMAFILLPTTIWVLYQLGVLRKLTKQTGVIIQQGVKDPIPLKGTKLIKELTRNINELQNGIQTSKANEQKSERLKTELISNVSHDLRTPLTAIITYTDLLKKGEGTEEEKANYISILDRKSLRLKKLLDDLFEVTKMSSGNVELQRERVDLKQLIQQAVAEQEHAIKDANLELRVSLPLAETFAYVDGQKIWRLVDNLLINATKYALGNTRVYVKATVERQEFILTMKNVSSHELGENIDELVQRFKRGDTSRHTEGSGLGLAIAQSIAELHDGSLDVTLDGDLFTVTVRLPL</sequence>
<evidence type="ECO:0000313" key="18">
    <source>
        <dbReference type="Proteomes" id="UP000593626"/>
    </source>
</evidence>
<feature type="transmembrane region" description="Helical" evidence="15">
    <location>
        <begin position="342"/>
        <end position="360"/>
    </location>
</feature>
<evidence type="ECO:0000256" key="8">
    <source>
        <dbReference type="ARBA" id="ARBA00022741"/>
    </source>
</evidence>
<keyword evidence="12" id="KW-0902">Two-component regulatory system</keyword>
<comment type="catalytic activity">
    <reaction evidence="1">
        <text>ATP + protein L-histidine = ADP + protein N-phospho-L-histidine.</text>
        <dbReference type="EC" id="2.7.13.3"/>
    </reaction>
</comment>
<evidence type="ECO:0000256" key="12">
    <source>
        <dbReference type="ARBA" id="ARBA00023012"/>
    </source>
</evidence>
<evidence type="ECO:0000259" key="16">
    <source>
        <dbReference type="PROSITE" id="PS50109"/>
    </source>
</evidence>
<dbReference type="PANTHER" id="PTHR45528:SF1">
    <property type="entry name" value="SENSOR HISTIDINE KINASE CPXA"/>
    <property type="match status" value="1"/>
</dbReference>
<dbReference type="CDD" id="cd00082">
    <property type="entry name" value="HisKA"/>
    <property type="match status" value="1"/>
</dbReference>
<dbReference type="GO" id="GO:0005524">
    <property type="term" value="F:ATP binding"/>
    <property type="evidence" value="ECO:0007669"/>
    <property type="project" value="UniProtKB-KW"/>
</dbReference>
<evidence type="ECO:0000256" key="5">
    <source>
        <dbReference type="ARBA" id="ARBA00022553"/>
    </source>
</evidence>
<protein>
    <recommendedName>
        <fullName evidence="3">histidine kinase</fullName>
        <ecNumber evidence="3">2.7.13.3</ecNumber>
    </recommendedName>
</protein>
<dbReference type="Proteomes" id="UP000593626">
    <property type="component" value="Chromosome"/>
</dbReference>
<dbReference type="GO" id="GO:0005886">
    <property type="term" value="C:plasma membrane"/>
    <property type="evidence" value="ECO:0007669"/>
    <property type="project" value="UniProtKB-SubCell"/>
</dbReference>
<dbReference type="AlphaFoldDB" id="A0A7S8CAI7"/>
<dbReference type="EC" id="2.7.13.3" evidence="3"/>
<keyword evidence="7 15" id="KW-0812">Transmembrane</keyword>
<evidence type="ECO:0000256" key="7">
    <source>
        <dbReference type="ARBA" id="ARBA00022692"/>
    </source>
</evidence>
<dbReference type="SUPFAM" id="SSF55874">
    <property type="entry name" value="ATPase domain of HSP90 chaperone/DNA topoisomerase II/histidine kinase"/>
    <property type="match status" value="1"/>
</dbReference>
<dbReference type="RefSeq" id="WP_239673948.1">
    <property type="nucleotide sequence ID" value="NZ_CP049742.1"/>
</dbReference>
<dbReference type="FunFam" id="1.10.287.130:FF:000008">
    <property type="entry name" value="Two-component sensor histidine kinase"/>
    <property type="match status" value="1"/>
</dbReference>
<keyword evidence="5" id="KW-0597">Phosphoprotein</keyword>
<evidence type="ECO:0000256" key="4">
    <source>
        <dbReference type="ARBA" id="ARBA00022475"/>
    </source>
</evidence>
<name>A0A7S8CAI7_9BACI</name>
<dbReference type="SMART" id="SM00387">
    <property type="entry name" value="HATPase_c"/>
    <property type="match status" value="1"/>
</dbReference>
<evidence type="ECO:0000256" key="14">
    <source>
        <dbReference type="SAM" id="Coils"/>
    </source>
</evidence>
<feature type="domain" description="Histidine kinase" evidence="16">
    <location>
        <begin position="509"/>
        <end position="721"/>
    </location>
</feature>
<evidence type="ECO:0000256" key="2">
    <source>
        <dbReference type="ARBA" id="ARBA00004651"/>
    </source>
</evidence>
<dbReference type="InterPro" id="IPR003594">
    <property type="entry name" value="HATPase_dom"/>
</dbReference>
<feature type="transmembrane region" description="Helical" evidence="15">
    <location>
        <begin position="306"/>
        <end position="326"/>
    </location>
</feature>
<evidence type="ECO:0000313" key="17">
    <source>
        <dbReference type="EMBL" id="QPC46426.1"/>
    </source>
</evidence>
<evidence type="ECO:0000256" key="13">
    <source>
        <dbReference type="ARBA" id="ARBA00023136"/>
    </source>
</evidence>
<keyword evidence="13 15" id="KW-0472">Membrane</keyword>
<feature type="transmembrane region" description="Helical" evidence="15">
    <location>
        <begin position="423"/>
        <end position="443"/>
    </location>
</feature>
<evidence type="ECO:0000256" key="11">
    <source>
        <dbReference type="ARBA" id="ARBA00022989"/>
    </source>
</evidence>
<evidence type="ECO:0000256" key="15">
    <source>
        <dbReference type="SAM" id="Phobius"/>
    </source>
</evidence>
<accession>A0A7S8CAI7</accession>
<gene>
    <name evidence="17" type="ORF">G8O30_05325</name>
</gene>
<evidence type="ECO:0000256" key="9">
    <source>
        <dbReference type="ARBA" id="ARBA00022777"/>
    </source>
</evidence>
<evidence type="ECO:0000256" key="3">
    <source>
        <dbReference type="ARBA" id="ARBA00012438"/>
    </source>
</evidence>
<organism evidence="17 18">
    <name type="scientific">Mangrovibacillus cuniculi</name>
    <dbReference type="NCBI Taxonomy" id="2593652"/>
    <lineage>
        <taxon>Bacteria</taxon>
        <taxon>Bacillati</taxon>
        <taxon>Bacillota</taxon>
        <taxon>Bacilli</taxon>
        <taxon>Bacillales</taxon>
        <taxon>Bacillaceae</taxon>
        <taxon>Mangrovibacillus</taxon>
    </lineage>
</organism>
<dbReference type="SMART" id="SM00388">
    <property type="entry name" value="HisKA"/>
    <property type="match status" value="1"/>
</dbReference>
<keyword evidence="8" id="KW-0547">Nucleotide-binding</keyword>
<feature type="coiled-coil region" evidence="14">
    <location>
        <begin position="77"/>
        <end position="115"/>
    </location>
</feature>
<keyword evidence="4" id="KW-1003">Cell membrane</keyword>
<keyword evidence="6" id="KW-0808">Transferase</keyword>
<dbReference type="Pfam" id="PF00512">
    <property type="entry name" value="HisKA"/>
    <property type="match status" value="1"/>
</dbReference>
<feature type="coiled-coil region" evidence="14">
    <location>
        <begin position="569"/>
        <end position="600"/>
    </location>
</feature>
<dbReference type="PANTHER" id="PTHR45528">
    <property type="entry name" value="SENSOR HISTIDINE KINASE CPXA"/>
    <property type="match status" value="1"/>
</dbReference>
<reference evidence="17 18" key="1">
    <citation type="submission" date="2019-07" db="EMBL/GenBank/DDBJ databases">
        <title>Genome sequence of 2 isolates from Red Sea Mangroves.</title>
        <authorList>
            <person name="Sefrji F."/>
            <person name="Michoud G."/>
            <person name="Merlino G."/>
            <person name="Daffonchio D."/>
        </authorList>
    </citation>
    <scope>NUCLEOTIDE SEQUENCE [LARGE SCALE GENOMIC DNA]</scope>
    <source>
        <strain evidence="17 18">R1DC41</strain>
    </source>
</reference>
<keyword evidence="11 15" id="KW-1133">Transmembrane helix</keyword>
<keyword evidence="14" id="KW-0175">Coiled coil</keyword>
<feature type="transmembrane region" description="Helical" evidence="15">
    <location>
        <begin position="266"/>
        <end position="285"/>
    </location>
</feature>
<keyword evidence="10" id="KW-0067">ATP-binding</keyword>
<keyword evidence="9" id="KW-0418">Kinase</keyword>
<dbReference type="SUPFAM" id="SSF47384">
    <property type="entry name" value="Homodimeric domain of signal transducing histidine kinase"/>
    <property type="match status" value="1"/>
</dbReference>
<comment type="subcellular location">
    <subcellularLocation>
        <location evidence="2">Cell membrane</location>
        <topology evidence="2">Multi-pass membrane protein</topology>
    </subcellularLocation>
</comment>
<dbReference type="GO" id="GO:0000155">
    <property type="term" value="F:phosphorelay sensor kinase activity"/>
    <property type="evidence" value="ECO:0007669"/>
    <property type="project" value="InterPro"/>
</dbReference>
<dbReference type="PROSITE" id="PS50109">
    <property type="entry name" value="HIS_KIN"/>
    <property type="match status" value="1"/>
</dbReference>
<dbReference type="Gene3D" id="1.10.287.130">
    <property type="match status" value="1"/>
</dbReference>
<dbReference type="InterPro" id="IPR003661">
    <property type="entry name" value="HisK_dim/P_dom"/>
</dbReference>
<evidence type="ECO:0000256" key="6">
    <source>
        <dbReference type="ARBA" id="ARBA00022679"/>
    </source>
</evidence>
<dbReference type="KEGG" id="mcui:G8O30_05325"/>
<evidence type="ECO:0000256" key="10">
    <source>
        <dbReference type="ARBA" id="ARBA00022840"/>
    </source>
</evidence>
<dbReference type="InterPro" id="IPR050398">
    <property type="entry name" value="HssS/ArlS-like"/>
</dbReference>
<feature type="transmembrane region" description="Helical" evidence="15">
    <location>
        <begin position="394"/>
        <end position="417"/>
    </location>
</feature>
<evidence type="ECO:0000256" key="1">
    <source>
        <dbReference type="ARBA" id="ARBA00000085"/>
    </source>
</evidence>
<dbReference type="InterPro" id="IPR036890">
    <property type="entry name" value="HATPase_C_sf"/>
</dbReference>
<dbReference type="InterPro" id="IPR036097">
    <property type="entry name" value="HisK_dim/P_sf"/>
</dbReference>
<dbReference type="Gene3D" id="3.30.565.10">
    <property type="entry name" value="Histidine kinase-like ATPase, C-terminal domain"/>
    <property type="match status" value="1"/>
</dbReference>